<feature type="region of interest" description="Disordered" evidence="1">
    <location>
        <begin position="1"/>
        <end position="60"/>
    </location>
</feature>
<gene>
    <name evidence="2" type="primary">PH01B031C15.17</name>
</gene>
<name>L0P1T5_PHYED</name>
<dbReference type="AlphaFoldDB" id="L0P1T5"/>
<feature type="region of interest" description="Disordered" evidence="1">
    <location>
        <begin position="72"/>
        <end position="103"/>
    </location>
</feature>
<evidence type="ECO:0000313" key="2">
    <source>
        <dbReference type="EMBL" id="CCI55434.1"/>
    </source>
</evidence>
<feature type="compositionally biased region" description="Basic and acidic residues" evidence="1">
    <location>
        <begin position="35"/>
        <end position="55"/>
    </location>
</feature>
<sequence length="103" mass="11571">MKSESIQRGPDAQISKGGPGRSRSQKGGKSKHRTGGPDHRVASNCKEDPCRETGRRSYGQEVQKTYSWEVRMSTHRESKEGPLELEGLKGAPKGFEMNPRRFR</sequence>
<feature type="compositionally biased region" description="Basic residues" evidence="1">
    <location>
        <begin position="23"/>
        <end position="34"/>
    </location>
</feature>
<proteinExistence type="predicted"/>
<evidence type="ECO:0000256" key="1">
    <source>
        <dbReference type="SAM" id="MobiDB-lite"/>
    </source>
</evidence>
<dbReference type="EMBL" id="FO203444">
    <property type="protein sequence ID" value="CCI55434.1"/>
    <property type="molecule type" value="Genomic_DNA"/>
</dbReference>
<protein>
    <submittedName>
        <fullName evidence="2">PH01B031C15.17 protein</fullName>
    </submittedName>
</protein>
<accession>L0P1T5</accession>
<feature type="compositionally biased region" description="Basic and acidic residues" evidence="1">
    <location>
        <begin position="72"/>
        <end position="82"/>
    </location>
</feature>
<reference evidence="2" key="1">
    <citation type="submission" date="2012-05" db="EMBL/GenBank/DDBJ databases">
        <authorList>
            <person name="Han B."/>
            <person name="Lu Y."/>
            <person name="Feng Q."/>
            <person name="Zhao Q."/>
            <person name="Lu T.T."/>
            <person name="Li Y."/>
            <person name="Liu K.Y."/>
            <person name="Huang X.H."/>
            <person name="Fan D.L."/>
            <person name="Weng Q.J."/>
            <person name="Zhang L."/>
            <person name="Lu Y.Q."/>
            <person name="Guo Y.L."/>
            <person name="Li W.J."/>
            <person name="Zhou C.C."/>
            <person name="Lu H.Y."/>
            <person name="Huang T."/>
            <person name="Zhu C.R."/>
            <person name="Zhao Y."/>
            <person name="Hu T."/>
            <person name="Yao N."/>
        </authorList>
    </citation>
    <scope>NUCLEOTIDE SEQUENCE</scope>
</reference>
<organism evidence="2">
    <name type="scientific">Phyllostachys edulis</name>
    <name type="common">Tortoise shell bamboo</name>
    <name type="synonym">Bambusa edulis</name>
    <dbReference type="NCBI Taxonomy" id="38705"/>
    <lineage>
        <taxon>Eukaryota</taxon>
        <taxon>Viridiplantae</taxon>
        <taxon>Streptophyta</taxon>
        <taxon>Embryophyta</taxon>
        <taxon>Tracheophyta</taxon>
        <taxon>Spermatophyta</taxon>
        <taxon>Magnoliopsida</taxon>
        <taxon>Liliopsida</taxon>
        <taxon>Poales</taxon>
        <taxon>Poaceae</taxon>
        <taxon>BOP clade</taxon>
        <taxon>Bambusoideae</taxon>
        <taxon>Arundinarodae</taxon>
        <taxon>Arundinarieae</taxon>
        <taxon>Arundinariinae</taxon>
        <taxon>Phyllostachys</taxon>
    </lineage>
</organism>